<dbReference type="Proteomes" id="UP000187013">
    <property type="component" value="Unassembled WGS sequence"/>
</dbReference>
<dbReference type="AlphaFoldDB" id="A0A1Q3AH30"/>
<evidence type="ECO:0000313" key="1">
    <source>
        <dbReference type="EMBL" id="GAV54970.1"/>
    </source>
</evidence>
<dbReference type="InterPro" id="IPR018854">
    <property type="entry name" value="Psome_chaperone_3/4"/>
</dbReference>
<reference evidence="1 2" key="1">
    <citation type="submission" date="2016-08" db="EMBL/GenBank/DDBJ databases">
        <title>Draft genome sequence of allopolyploid Zygosaccharomyces rouxii.</title>
        <authorList>
            <person name="Watanabe J."/>
            <person name="Uehara K."/>
            <person name="Mogi Y."/>
            <person name="Tsukioka Y."/>
        </authorList>
    </citation>
    <scope>NUCLEOTIDE SEQUENCE [LARGE SCALE GENOMIC DNA]</scope>
    <source>
        <strain evidence="1 2">NBRC 110957</strain>
    </source>
</reference>
<comment type="caution">
    <text evidence="1">The sequence shown here is derived from an EMBL/GenBank/DDBJ whole genome shotgun (WGS) entry which is preliminary data.</text>
</comment>
<dbReference type="Pfam" id="PF10448">
    <property type="entry name" value="POC3_POC4"/>
    <property type="match status" value="1"/>
</dbReference>
<proteinExistence type="predicted"/>
<evidence type="ECO:0008006" key="3">
    <source>
        <dbReference type="Google" id="ProtNLM"/>
    </source>
</evidence>
<gene>
    <name evidence="1" type="ORF">ZYGR_0AS02930</name>
</gene>
<accession>A0A1Q3AH30</accession>
<organism evidence="1 2">
    <name type="scientific">Zygosaccharomyces rouxii</name>
    <dbReference type="NCBI Taxonomy" id="4956"/>
    <lineage>
        <taxon>Eukaryota</taxon>
        <taxon>Fungi</taxon>
        <taxon>Dikarya</taxon>
        <taxon>Ascomycota</taxon>
        <taxon>Saccharomycotina</taxon>
        <taxon>Saccharomycetes</taxon>
        <taxon>Saccharomycetales</taxon>
        <taxon>Saccharomycetaceae</taxon>
        <taxon>Zygosaccharomyces</taxon>
    </lineage>
</organism>
<dbReference type="Gene3D" id="3.30.230.100">
    <property type="match status" value="1"/>
</dbReference>
<dbReference type="OrthoDB" id="4035555at2759"/>
<sequence>MQTKTVSHTIETPLEAVQVLATLPANDSNKTPISITVSGSAGLACYHYAIPYRDDVVGSLMVDNANDAKRDITRQLATLIAKKYHRPCYVAYACANTEDQLLIIRQCIEFLKLHI</sequence>
<name>A0A1Q3AH30_ZYGRO</name>
<evidence type="ECO:0000313" key="2">
    <source>
        <dbReference type="Proteomes" id="UP000187013"/>
    </source>
</evidence>
<protein>
    <recommendedName>
        <fullName evidence="3">Proteasome assembly chaperone 3</fullName>
    </recommendedName>
</protein>
<dbReference type="EMBL" id="BDGX01000045">
    <property type="protein sequence ID" value="GAV54970.1"/>
    <property type="molecule type" value="Genomic_DNA"/>
</dbReference>